<name>A0A926ID37_9FIRM</name>
<evidence type="ECO:0000313" key="6">
    <source>
        <dbReference type="EMBL" id="MBC8578303.1"/>
    </source>
</evidence>
<organism evidence="6 7">
    <name type="scientific">Zhenhengia yiwuensis</name>
    <dbReference type="NCBI Taxonomy" id="2763666"/>
    <lineage>
        <taxon>Bacteria</taxon>
        <taxon>Bacillati</taxon>
        <taxon>Bacillota</taxon>
        <taxon>Clostridia</taxon>
        <taxon>Lachnospirales</taxon>
        <taxon>Lachnospiraceae</taxon>
        <taxon>Zhenhengia</taxon>
    </lineage>
</organism>
<keyword evidence="7" id="KW-1185">Reference proteome</keyword>
<evidence type="ECO:0000256" key="4">
    <source>
        <dbReference type="SAM" id="MobiDB-lite"/>
    </source>
</evidence>
<evidence type="ECO:0000313" key="7">
    <source>
        <dbReference type="Proteomes" id="UP000655830"/>
    </source>
</evidence>
<feature type="region of interest" description="Disordered" evidence="4">
    <location>
        <begin position="133"/>
        <end position="153"/>
    </location>
</feature>
<keyword evidence="5" id="KW-0472">Membrane</keyword>
<feature type="compositionally biased region" description="Basic and acidic residues" evidence="4">
    <location>
        <begin position="133"/>
        <end position="145"/>
    </location>
</feature>
<evidence type="ECO:0000256" key="5">
    <source>
        <dbReference type="SAM" id="Phobius"/>
    </source>
</evidence>
<evidence type="ECO:0000256" key="1">
    <source>
        <dbReference type="ARBA" id="ARBA00011028"/>
    </source>
</evidence>
<dbReference type="EMBL" id="JACRSY010000002">
    <property type="protein sequence ID" value="MBC8578303.1"/>
    <property type="molecule type" value="Genomic_DNA"/>
</dbReference>
<comment type="caution">
    <text evidence="6">The sequence shown here is derived from an EMBL/GenBank/DDBJ whole genome shotgun (WGS) entry which is preliminary data.</text>
</comment>
<gene>
    <name evidence="6" type="ORF">H8718_01935</name>
</gene>
<keyword evidence="2" id="KW-0813">Transport</keyword>
<evidence type="ECO:0000256" key="3">
    <source>
        <dbReference type="ARBA" id="ARBA00022729"/>
    </source>
</evidence>
<dbReference type="GO" id="GO:0030001">
    <property type="term" value="P:metal ion transport"/>
    <property type="evidence" value="ECO:0007669"/>
    <property type="project" value="InterPro"/>
</dbReference>
<dbReference type="InterPro" id="IPR006127">
    <property type="entry name" value="ZnuA-like"/>
</dbReference>
<feature type="transmembrane region" description="Helical" evidence="5">
    <location>
        <begin position="6"/>
        <end position="23"/>
    </location>
</feature>
<evidence type="ECO:0000256" key="2">
    <source>
        <dbReference type="ARBA" id="ARBA00022448"/>
    </source>
</evidence>
<proteinExistence type="inferred from homology"/>
<keyword evidence="3" id="KW-0732">Signal</keyword>
<dbReference type="AlphaFoldDB" id="A0A926ID37"/>
<dbReference type="InterPro" id="IPR050492">
    <property type="entry name" value="Bact_metal-bind_prot9"/>
</dbReference>
<keyword evidence="5" id="KW-1133">Transmembrane helix</keyword>
<dbReference type="RefSeq" id="WP_249331326.1">
    <property type="nucleotide sequence ID" value="NZ_JACRSY010000002.1"/>
</dbReference>
<dbReference type="GO" id="GO:0046872">
    <property type="term" value="F:metal ion binding"/>
    <property type="evidence" value="ECO:0007669"/>
    <property type="project" value="InterPro"/>
</dbReference>
<dbReference type="PANTHER" id="PTHR42953:SF3">
    <property type="entry name" value="HIGH-AFFINITY ZINC UPTAKE SYSTEM PROTEIN ZNUA"/>
    <property type="match status" value="1"/>
</dbReference>
<comment type="similarity">
    <text evidence="1">Belongs to the bacterial solute-binding protein 9 family.</text>
</comment>
<dbReference type="PANTHER" id="PTHR42953">
    <property type="entry name" value="HIGH-AFFINITY ZINC UPTAKE SYSTEM PROTEIN ZNUA-RELATED"/>
    <property type="match status" value="1"/>
</dbReference>
<dbReference type="Pfam" id="PF01297">
    <property type="entry name" value="ZnuA"/>
    <property type="match status" value="1"/>
</dbReference>
<dbReference type="Proteomes" id="UP000655830">
    <property type="component" value="Unassembled WGS sequence"/>
</dbReference>
<keyword evidence="5" id="KW-0812">Transmembrane</keyword>
<dbReference type="SUPFAM" id="SSF53807">
    <property type="entry name" value="Helical backbone' metal receptor"/>
    <property type="match status" value="1"/>
</dbReference>
<accession>A0A926ID37</accession>
<reference evidence="6" key="1">
    <citation type="submission" date="2020-08" db="EMBL/GenBank/DDBJ databases">
        <title>Genome public.</title>
        <authorList>
            <person name="Liu C."/>
            <person name="Sun Q."/>
        </authorList>
    </citation>
    <scope>NUCLEOTIDE SEQUENCE</scope>
    <source>
        <strain evidence="6">NSJ-12</strain>
    </source>
</reference>
<dbReference type="Gene3D" id="3.40.50.1980">
    <property type="entry name" value="Nitrogenase molybdenum iron protein domain"/>
    <property type="match status" value="2"/>
</dbReference>
<sequence>MKKKNVIITICILIYILFIGYKYQVRHGNVVEDSDESLTVVTSFYPMYMHTKEIMKNTPHTLVNMASQTVGCLHDYQLTVQDAKKLYDADVLVTNGLGSENFIEKAYKQNQDLKIIEASHEIEQQLFAGEDVHTSEEDLHEEEAHSHHHHNHDHGTVNDHIWLSIEGSIMQIEEIAKGLMAIDPAYAKVYQENATAYMNALRELEQTVKEDFKGEGENLKVVSVHDAFTYMLEDLGIDVVETIPEGSYENASAKQIEHLVEHMQEENVQVIVTEAKNQDLAILKMLQNEMPCQIYVIDAFVNGQESGIQSSIEEFEYVVRMKKNIEILKEAFNE</sequence>
<protein>
    <submittedName>
        <fullName evidence="6">Zinc ABC transporter substrate-binding protein</fullName>
    </submittedName>
</protein>